<keyword evidence="11" id="KW-1185">Reference proteome</keyword>
<dbReference type="Pfam" id="PF02687">
    <property type="entry name" value="FtsX"/>
    <property type="match status" value="2"/>
</dbReference>
<name>A0ABQ1LVP7_9BACT</name>
<protein>
    <submittedName>
        <fullName evidence="10">ABC transporter permease</fullName>
    </submittedName>
</protein>
<evidence type="ECO:0000313" key="10">
    <source>
        <dbReference type="EMBL" id="GGC30565.1"/>
    </source>
</evidence>
<evidence type="ECO:0000256" key="7">
    <source>
        <dbReference type="SAM" id="Phobius"/>
    </source>
</evidence>
<dbReference type="EMBL" id="BMEC01000004">
    <property type="protein sequence ID" value="GGC30565.1"/>
    <property type="molecule type" value="Genomic_DNA"/>
</dbReference>
<dbReference type="RefSeq" id="WP_188461887.1">
    <property type="nucleotide sequence ID" value="NZ_BAABHU010000004.1"/>
</dbReference>
<comment type="subcellular location">
    <subcellularLocation>
        <location evidence="1">Cell membrane</location>
        <topology evidence="1">Multi-pass membrane protein</topology>
    </subcellularLocation>
</comment>
<dbReference type="PROSITE" id="PS51257">
    <property type="entry name" value="PROKAR_LIPOPROTEIN"/>
    <property type="match status" value="1"/>
</dbReference>
<organism evidence="10 11">
    <name type="scientific">Marivirga lumbricoides</name>
    <dbReference type="NCBI Taxonomy" id="1046115"/>
    <lineage>
        <taxon>Bacteria</taxon>
        <taxon>Pseudomonadati</taxon>
        <taxon>Bacteroidota</taxon>
        <taxon>Cytophagia</taxon>
        <taxon>Cytophagales</taxon>
        <taxon>Marivirgaceae</taxon>
        <taxon>Marivirga</taxon>
    </lineage>
</organism>
<feature type="domain" description="ABC3 transporter permease C-terminal" evidence="8">
    <location>
        <begin position="678"/>
        <end position="791"/>
    </location>
</feature>
<dbReference type="InterPro" id="IPR025857">
    <property type="entry name" value="MacB_PCD"/>
</dbReference>
<keyword evidence="5 7" id="KW-0472">Membrane</keyword>
<sequence>MLLNYLKIALRNIKRHSLRSFIHVLGLSIGIAACFVIYNLVSYEYSFDTFHPEKEKINRLTTLTTNGVEDWPNPGSPIPLAEAVRNEMKSAEAVTQLYTIRCLVESADKEDNYGITNKAVFTDPQYFEFFKYEWLAGNPASLEDAYTVVLTQSKAEKYFGNTTLNNIVGKELIYTDTIRVTVAGVVADLKEQTDLIFTDFLSYSTILNNPHIRKFRNVDDWETVNSSAQLFVKVDPTETELAKRELLAITDKNIEEDGNWTTTFDLEPLNQLHFSDNYAFHTADKSTLNGLIAIAFFILIIACINFINLETAQSKLRTKEVAVRKTLGSSRKQLVSQFLTETYILIITSIVLAIFMSELGIIYFKEVLPENFNFSYFTFWNLLFLLGLSLIVLLFSGFYPASILSGFSPIKALRSTQSAGRRFNFQYFLRKNLIVFQFASSIAFIIVILGISAQINYLMEKEVGFNKEAVLHINTPFKDSLSKTELLKAKLESIAGVKNVALSSDMLISNSLWTTSVDYEINGQKEEINIQSKIGDTSYLGLYEVPILAGRNFTTDETEIVVNEAALEKLGILDPQDALGKTVLYDSSNLSIVGVIPNIHTESMYEAIRPMMMGYDKRNLFTVNVKLASNVDVTGIVDQMKDTYKKVYPNETYEFQFLDETVEDFYRSEVRLQKVLFFATSIAILISCLGLFGLASFTIAQRTKEISIRKVLGASISSILVLISKEYALLIGISFVVAIYPAWYFMSEWLGNFQFRMDTPVSIYLLAGGIAFLLSIGIVALHSLKAANSNPAEVLKDE</sequence>
<feature type="transmembrane region" description="Helical" evidence="7">
    <location>
        <begin position="727"/>
        <end position="746"/>
    </location>
</feature>
<evidence type="ECO:0000256" key="1">
    <source>
        <dbReference type="ARBA" id="ARBA00004651"/>
    </source>
</evidence>
<keyword evidence="2" id="KW-1003">Cell membrane</keyword>
<feature type="transmembrane region" description="Helical" evidence="7">
    <location>
        <begin position="428"/>
        <end position="451"/>
    </location>
</feature>
<reference evidence="11" key="1">
    <citation type="journal article" date="2019" name="Int. J. Syst. Evol. Microbiol.">
        <title>The Global Catalogue of Microorganisms (GCM) 10K type strain sequencing project: providing services to taxonomists for standard genome sequencing and annotation.</title>
        <authorList>
            <consortium name="The Broad Institute Genomics Platform"/>
            <consortium name="The Broad Institute Genome Sequencing Center for Infectious Disease"/>
            <person name="Wu L."/>
            <person name="Ma J."/>
        </authorList>
    </citation>
    <scope>NUCLEOTIDE SEQUENCE [LARGE SCALE GENOMIC DNA]</scope>
    <source>
        <strain evidence="11">CGMCC 1.10832</strain>
    </source>
</reference>
<feature type="transmembrane region" description="Helical" evidence="7">
    <location>
        <begin position="290"/>
        <end position="309"/>
    </location>
</feature>
<evidence type="ECO:0000313" key="11">
    <source>
        <dbReference type="Proteomes" id="UP000636010"/>
    </source>
</evidence>
<keyword evidence="4 7" id="KW-1133">Transmembrane helix</keyword>
<feature type="transmembrane region" description="Helical" evidence="7">
    <location>
        <begin position="384"/>
        <end position="407"/>
    </location>
</feature>
<dbReference type="Pfam" id="PF12704">
    <property type="entry name" value="MacB_PCD"/>
    <property type="match status" value="2"/>
</dbReference>
<comment type="similarity">
    <text evidence="6">Belongs to the ABC-4 integral membrane protein family.</text>
</comment>
<feature type="transmembrane region" description="Helical" evidence="7">
    <location>
        <begin position="21"/>
        <end position="41"/>
    </location>
</feature>
<gene>
    <name evidence="10" type="ORF">GCM10011506_14950</name>
</gene>
<evidence type="ECO:0000256" key="4">
    <source>
        <dbReference type="ARBA" id="ARBA00022989"/>
    </source>
</evidence>
<evidence type="ECO:0000256" key="6">
    <source>
        <dbReference type="ARBA" id="ARBA00038076"/>
    </source>
</evidence>
<dbReference type="Proteomes" id="UP000636010">
    <property type="component" value="Unassembled WGS sequence"/>
</dbReference>
<dbReference type="PANTHER" id="PTHR30572:SF4">
    <property type="entry name" value="ABC TRANSPORTER PERMEASE YTRF"/>
    <property type="match status" value="1"/>
</dbReference>
<evidence type="ECO:0000256" key="5">
    <source>
        <dbReference type="ARBA" id="ARBA00023136"/>
    </source>
</evidence>
<feature type="transmembrane region" description="Helical" evidence="7">
    <location>
        <begin position="675"/>
        <end position="700"/>
    </location>
</feature>
<evidence type="ECO:0000259" key="9">
    <source>
        <dbReference type="Pfam" id="PF12704"/>
    </source>
</evidence>
<dbReference type="InterPro" id="IPR050250">
    <property type="entry name" value="Macrolide_Exporter_MacB"/>
</dbReference>
<feature type="transmembrane region" description="Helical" evidence="7">
    <location>
        <begin position="342"/>
        <end position="364"/>
    </location>
</feature>
<accession>A0ABQ1LVP7</accession>
<evidence type="ECO:0000256" key="3">
    <source>
        <dbReference type="ARBA" id="ARBA00022692"/>
    </source>
</evidence>
<proteinExistence type="inferred from homology"/>
<dbReference type="InterPro" id="IPR003838">
    <property type="entry name" value="ABC3_permease_C"/>
</dbReference>
<feature type="transmembrane region" description="Helical" evidence="7">
    <location>
        <begin position="761"/>
        <end position="781"/>
    </location>
</feature>
<evidence type="ECO:0000259" key="8">
    <source>
        <dbReference type="Pfam" id="PF02687"/>
    </source>
</evidence>
<feature type="domain" description="ABC3 transporter permease C-terminal" evidence="8">
    <location>
        <begin position="293"/>
        <end position="408"/>
    </location>
</feature>
<feature type="domain" description="MacB-like periplasmic core" evidence="9">
    <location>
        <begin position="441"/>
        <end position="642"/>
    </location>
</feature>
<evidence type="ECO:0000256" key="2">
    <source>
        <dbReference type="ARBA" id="ARBA00022475"/>
    </source>
</evidence>
<dbReference type="PANTHER" id="PTHR30572">
    <property type="entry name" value="MEMBRANE COMPONENT OF TRANSPORTER-RELATED"/>
    <property type="match status" value="1"/>
</dbReference>
<keyword evidence="3 7" id="KW-0812">Transmembrane</keyword>
<feature type="domain" description="MacB-like periplasmic core" evidence="9">
    <location>
        <begin position="20"/>
        <end position="246"/>
    </location>
</feature>
<comment type="caution">
    <text evidence="10">The sequence shown here is derived from an EMBL/GenBank/DDBJ whole genome shotgun (WGS) entry which is preliminary data.</text>
</comment>